<keyword evidence="2" id="KW-1185">Reference proteome</keyword>
<dbReference type="RefSeq" id="WP_272172192.1">
    <property type="nucleotide sequence ID" value="NZ_JAQOSL010000046.1"/>
</dbReference>
<protein>
    <submittedName>
        <fullName evidence="1">DUF3223 domain-containing protein</fullName>
    </submittedName>
</protein>
<organism evidence="1 2">
    <name type="scientific">Streptomyces heilongjiangensis</name>
    <dbReference type="NCBI Taxonomy" id="945052"/>
    <lineage>
        <taxon>Bacteria</taxon>
        <taxon>Bacillati</taxon>
        <taxon>Actinomycetota</taxon>
        <taxon>Actinomycetes</taxon>
        <taxon>Kitasatosporales</taxon>
        <taxon>Streptomycetaceae</taxon>
        <taxon>Streptomyces</taxon>
    </lineage>
</organism>
<dbReference type="Pfam" id="PF11523">
    <property type="entry name" value="DUF3223"/>
    <property type="match status" value="1"/>
</dbReference>
<dbReference type="Proteomes" id="UP001596112">
    <property type="component" value="Unassembled WGS sequence"/>
</dbReference>
<dbReference type="InterPro" id="IPR044673">
    <property type="entry name" value="DCL-like"/>
</dbReference>
<proteinExistence type="predicted"/>
<evidence type="ECO:0000313" key="1">
    <source>
        <dbReference type="EMBL" id="MFC5812601.1"/>
    </source>
</evidence>
<dbReference type="EMBL" id="JBHSNZ010000038">
    <property type="protein sequence ID" value="MFC5812601.1"/>
    <property type="molecule type" value="Genomic_DNA"/>
</dbReference>
<reference evidence="2" key="1">
    <citation type="journal article" date="2019" name="Int. J. Syst. Evol. Microbiol.">
        <title>The Global Catalogue of Microorganisms (GCM) 10K type strain sequencing project: providing services to taxonomists for standard genome sequencing and annotation.</title>
        <authorList>
            <consortium name="The Broad Institute Genomics Platform"/>
            <consortium name="The Broad Institute Genome Sequencing Center for Infectious Disease"/>
            <person name="Wu L."/>
            <person name="Ma J."/>
        </authorList>
    </citation>
    <scope>NUCLEOTIDE SEQUENCE [LARGE SCALE GENOMIC DNA]</scope>
    <source>
        <strain evidence="2">JCM 9918</strain>
    </source>
</reference>
<accession>A0ABW1BIG9</accession>
<dbReference type="PANTHER" id="PTHR33415">
    <property type="entry name" value="PROTEIN EMBRYO DEFECTIVE 514"/>
    <property type="match status" value="1"/>
</dbReference>
<name>A0ABW1BIG9_9ACTN</name>
<gene>
    <name evidence="1" type="ORF">ACFQGO_34715</name>
</gene>
<dbReference type="PANTHER" id="PTHR33415:SF12">
    <property type="entry name" value="PROTEIN EMBRYO DEFECTIVE 514"/>
    <property type="match status" value="1"/>
</dbReference>
<sequence length="140" mass="15406">MRADTTARTLIPQQKIGGAMSPRIPVWIGHRPYPSIKDAKDACRALVAKYPGNGQAVGPVKAQGSPQLVDDQDDIAFLHDLLKSHPCPGDVIKGGVKHFLVSVNADGHRNQRCLWVWRDDDSADDFSWRDCVDNAPREAP</sequence>
<evidence type="ECO:0000313" key="2">
    <source>
        <dbReference type="Proteomes" id="UP001596112"/>
    </source>
</evidence>
<dbReference type="Gene3D" id="3.10.450.40">
    <property type="match status" value="1"/>
</dbReference>
<comment type="caution">
    <text evidence="1">The sequence shown here is derived from an EMBL/GenBank/DDBJ whole genome shotgun (WGS) entry which is preliminary data.</text>
</comment>